<dbReference type="Proteomes" id="UP000824037">
    <property type="component" value="Unassembled WGS sequence"/>
</dbReference>
<dbReference type="EMBL" id="DXBY01000278">
    <property type="protein sequence ID" value="HIZ37315.1"/>
    <property type="molecule type" value="Genomic_DNA"/>
</dbReference>
<comment type="caution">
    <text evidence="1">The sequence shown here is derived from an EMBL/GenBank/DDBJ whole genome shotgun (WGS) entry which is preliminary data.</text>
</comment>
<evidence type="ECO:0008006" key="3">
    <source>
        <dbReference type="Google" id="ProtNLM"/>
    </source>
</evidence>
<reference evidence="1" key="2">
    <citation type="submission" date="2021-04" db="EMBL/GenBank/DDBJ databases">
        <authorList>
            <person name="Gilroy R."/>
        </authorList>
    </citation>
    <scope>NUCLEOTIDE SEQUENCE</scope>
    <source>
        <strain evidence="1">ChiGjej4B4-7305</strain>
    </source>
</reference>
<evidence type="ECO:0000313" key="2">
    <source>
        <dbReference type="Proteomes" id="UP000824037"/>
    </source>
</evidence>
<sequence length="162" mass="17396">MSGAGHPPLGVVQALFADLAVRGRVVLGGSALLYALGLVDAVGDWDLVTDVPAEQVAEVLAARGLSAERLGGDSPRFATAALFRVDAGDHQIDVLVDFAIRSGGSVTPILPRGWRLWQGMMLGRPQDWQLAYRLMGRTEKVELLRDWLMARPGPASSRPGER</sequence>
<organism evidence="1 2">
    <name type="scientific">Candidatus Ruania gallistercoris</name>
    <dbReference type="NCBI Taxonomy" id="2838746"/>
    <lineage>
        <taxon>Bacteria</taxon>
        <taxon>Bacillati</taxon>
        <taxon>Actinomycetota</taxon>
        <taxon>Actinomycetes</taxon>
        <taxon>Micrococcales</taxon>
        <taxon>Ruaniaceae</taxon>
        <taxon>Ruania</taxon>
    </lineage>
</organism>
<accession>A0A9D2EH49</accession>
<protein>
    <recommendedName>
        <fullName evidence="3">Nucleotidyltransferase family protein</fullName>
    </recommendedName>
</protein>
<proteinExistence type="predicted"/>
<dbReference type="AlphaFoldDB" id="A0A9D2EH49"/>
<dbReference type="Gene3D" id="3.30.460.40">
    <property type="match status" value="1"/>
</dbReference>
<dbReference type="SUPFAM" id="SSF81301">
    <property type="entry name" value="Nucleotidyltransferase"/>
    <property type="match status" value="1"/>
</dbReference>
<dbReference type="InterPro" id="IPR043519">
    <property type="entry name" value="NT_sf"/>
</dbReference>
<reference evidence="1" key="1">
    <citation type="journal article" date="2021" name="PeerJ">
        <title>Extensive microbial diversity within the chicken gut microbiome revealed by metagenomics and culture.</title>
        <authorList>
            <person name="Gilroy R."/>
            <person name="Ravi A."/>
            <person name="Getino M."/>
            <person name="Pursley I."/>
            <person name="Horton D.L."/>
            <person name="Alikhan N.F."/>
            <person name="Baker D."/>
            <person name="Gharbi K."/>
            <person name="Hall N."/>
            <person name="Watson M."/>
            <person name="Adriaenssens E.M."/>
            <person name="Foster-Nyarko E."/>
            <person name="Jarju S."/>
            <person name="Secka A."/>
            <person name="Antonio M."/>
            <person name="Oren A."/>
            <person name="Chaudhuri R.R."/>
            <person name="La Ragione R."/>
            <person name="Hildebrand F."/>
            <person name="Pallen M.J."/>
        </authorList>
    </citation>
    <scope>NUCLEOTIDE SEQUENCE</scope>
    <source>
        <strain evidence="1">ChiGjej4B4-7305</strain>
    </source>
</reference>
<evidence type="ECO:0000313" key="1">
    <source>
        <dbReference type="EMBL" id="HIZ37315.1"/>
    </source>
</evidence>
<name>A0A9D2EH49_9MICO</name>
<gene>
    <name evidence="1" type="ORF">H9815_16180</name>
</gene>